<evidence type="ECO:0000313" key="1">
    <source>
        <dbReference type="EMBL" id="AUN98199.1"/>
    </source>
</evidence>
<accession>A0A2K9NRQ5</accession>
<sequence>MTAAYLDKHPGLTLNALAQRSGVPATTMRRLMQEEQRSELAPHTVLALTSYLLKERKISKILKLVEGPIADLLNKCFDQFIFDEKSSTHEMSADLNTVFQDKFCYLIYKMAANKNGTSIDDVKNAFGLVGLRKLIDLIDKNWILKNDKDERLHAREKNFSVDLALAHELSHALVDLYKPCDVKSGLNLFYSLSEGMSEEGIKKIKEIEKDAVKKIYDVMNTESLQGDLPYFALIVSDVMGPTPLNEANTGVLQ</sequence>
<name>A0A2K9NRQ5_BACTC</name>
<gene>
    <name evidence="1" type="ORF">C0V70_08790</name>
</gene>
<dbReference type="Proteomes" id="UP000235584">
    <property type="component" value="Chromosome"/>
</dbReference>
<organism evidence="1 2">
    <name type="scientific">Bacteriovorax stolpii</name>
    <name type="common">Bdellovibrio stolpii</name>
    <dbReference type="NCBI Taxonomy" id="960"/>
    <lineage>
        <taxon>Bacteria</taxon>
        <taxon>Pseudomonadati</taxon>
        <taxon>Bdellovibrionota</taxon>
        <taxon>Bacteriovoracia</taxon>
        <taxon>Bacteriovoracales</taxon>
        <taxon>Bacteriovoracaceae</taxon>
        <taxon>Bacteriovorax</taxon>
    </lineage>
</organism>
<protein>
    <submittedName>
        <fullName evidence="1">Uncharacterized protein</fullName>
    </submittedName>
</protein>
<dbReference type="EMBL" id="CP025704">
    <property type="protein sequence ID" value="AUN98199.1"/>
    <property type="molecule type" value="Genomic_DNA"/>
</dbReference>
<proteinExistence type="predicted"/>
<dbReference type="AlphaFoldDB" id="A0A2K9NRQ5"/>
<dbReference type="KEGG" id="bsto:C0V70_08790"/>
<reference evidence="1 2" key="1">
    <citation type="submission" date="2018-01" db="EMBL/GenBank/DDBJ databases">
        <title>Complete genome sequence of Bacteriovorax stolpii DSM12778.</title>
        <authorList>
            <person name="Tang B."/>
            <person name="Chang J."/>
        </authorList>
    </citation>
    <scope>NUCLEOTIDE SEQUENCE [LARGE SCALE GENOMIC DNA]</scope>
    <source>
        <strain evidence="1 2">DSM 12778</strain>
    </source>
</reference>
<keyword evidence="2" id="KW-1185">Reference proteome</keyword>
<evidence type="ECO:0000313" key="2">
    <source>
        <dbReference type="Proteomes" id="UP000235584"/>
    </source>
</evidence>